<gene>
    <name evidence="2" type="ORF">Dfulv_02620</name>
</gene>
<sequence length="839" mass="92177">MIETDIHARINEALTGRRNQRSFVDRLSGDWQAMVGGLDRLVELLEAAERSAGDNSSLPEPARFRGALDNLLRGTGSDGTPRLARLRERIGDAGRQIDAAVARARRDTVNIGVIGGTKVGKSTLLRTITNLPDTVVPSTRFNPTTAAASSIYHTDGTPSATLLLHTWESFRDQYLAPLHELAGLAPVPRDIDGFRRFRYPQAGSDAADGAKADDYLRKLDAAHRSLPSYEQLLLGPVRTITVDFAALRPYVAYPRQETGDPYEVQPYHAVRSVRIEQSFLDGAATRLGLIDLPGAGEAGLDIDRQFLRQVKHEIDLLVMVKRGDRKGASYLAEDSYTRNLADSARGGVPLDDYYVVAVNRDRANDPEGAYFANTVKSVTEVSRERNIRVLTADVADRDEVLAELLHPLLRHLATRLAEMDRAVVREALTVAAGVATDVAGYADEAQRCARDLARLLPNQDDEFSILAEKLRNALAVDLNALVRRYDAYQSSGDPDTALTKAIGAAVTEARAWVRGGLGHGDRKTWLTEIEGQYVHGDLETKQDEYYRAKTEITKIFSRIDPSLDDAVQRLWDEIAGLLRHRLTEELVPAGPQALEQLRVTAEARRAHVIGDALRRLCELKEDYGSVVLRVTQPIIRGIHWEQAQHASVPLPPPPAQAPQPPAPVQRPPQAVPVAPVAPQPAPRPPAATGSRWVVMPDGSRKRVSSIITPPAAGRPDPSDPRIQQGAEGLYDELAAVVDRCITELEQELRAEARLMTRTLAAAADRFFDSIIRTNRSEKDYEHLCEPNRRSIWPDRFGGGDARLAADLSLVEEQARTTAELAGLATGRSTGLRLPHPEVS</sequence>
<feature type="region of interest" description="Disordered" evidence="1">
    <location>
        <begin position="646"/>
        <end position="724"/>
    </location>
</feature>
<keyword evidence="3" id="KW-1185">Reference proteome</keyword>
<feature type="compositionally biased region" description="Pro residues" evidence="1">
    <location>
        <begin position="649"/>
        <end position="685"/>
    </location>
</feature>
<dbReference type="RefSeq" id="WP_259861000.1">
    <property type="nucleotide sequence ID" value="NZ_BAAAST010000116.1"/>
</dbReference>
<evidence type="ECO:0000256" key="1">
    <source>
        <dbReference type="SAM" id="MobiDB-lite"/>
    </source>
</evidence>
<accession>A0ABY5W1B6</accession>
<reference evidence="2" key="2">
    <citation type="submission" date="2022-09" db="EMBL/GenBank/DDBJ databases">
        <title>Biosynthetic gene clusters of Dactylosporangioum fulvum.</title>
        <authorList>
            <person name="Caradec T."/>
        </authorList>
    </citation>
    <scope>NUCLEOTIDE SEQUENCE</scope>
    <source>
        <strain evidence="2">NRRL B-16292</strain>
    </source>
</reference>
<proteinExistence type="predicted"/>
<evidence type="ECO:0008006" key="4">
    <source>
        <dbReference type="Google" id="ProtNLM"/>
    </source>
</evidence>
<evidence type="ECO:0000313" key="2">
    <source>
        <dbReference type="EMBL" id="UWP83220.1"/>
    </source>
</evidence>
<organism evidence="2 3">
    <name type="scientific">Dactylosporangium fulvum</name>
    <dbReference type="NCBI Taxonomy" id="53359"/>
    <lineage>
        <taxon>Bacteria</taxon>
        <taxon>Bacillati</taxon>
        <taxon>Actinomycetota</taxon>
        <taxon>Actinomycetes</taxon>
        <taxon>Micromonosporales</taxon>
        <taxon>Micromonosporaceae</taxon>
        <taxon>Dactylosporangium</taxon>
    </lineage>
</organism>
<protein>
    <recommendedName>
        <fullName evidence="4">Dynamin family protein</fullName>
    </recommendedName>
</protein>
<dbReference type="InterPro" id="IPR027417">
    <property type="entry name" value="P-loop_NTPase"/>
</dbReference>
<name>A0ABY5W1B6_9ACTN</name>
<dbReference type="EMBL" id="CP073720">
    <property type="protein sequence ID" value="UWP83220.1"/>
    <property type="molecule type" value="Genomic_DNA"/>
</dbReference>
<dbReference type="SUPFAM" id="SSF52540">
    <property type="entry name" value="P-loop containing nucleoside triphosphate hydrolases"/>
    <property type="match status" value="1"/>
</dbReference>
<reference evidence="2" key="1">
    <citation type="submission" date="2021-04" db="EMBL/GenBank/DDBJ databases">
        <authorList>
            <person name="Hartkoorn R.C."/>
            <person name="Beaudoing E."/>
            <person name="Hot D."/>
        </authorList>
    </citation>
    <scope>NUCLEOTIDE SEQUENCE</scope>
    <source>
        <strain evidence="2">NRRL B-16292</strain>
    </source>
</reference>
<dbReference type="Gene3D" id="3.40.50.300">
    <property type="entry name" value="P-loop containing nucleotide triphosphate hydrolases"/>
    <property type="match status" value="1"/>
</dbReference>
<evidence type="ECO:0000313" key="3">
    <source>
        <dbReference type="Proteomes" id="UP001059617"/>
    </source>
</evidence>
<dbReference type="Proteomes" id="UP001059617">
    <property type="component" value="Chromosome"/>
</dbReference>